<feature type="domain" description="Thioredoxin" evidence="1">
    <location>
        <begin position="20"/>
        <end position="94"/>
    </location>
</feature>
<evidence type="ECO:0000313" key="2">
    <source>
        <dbReference type="EMBL" id="AOU97225.1"/>
    </source>
</evidence>
<reference evidence="3" key="1">
    <citation type="submission" date="2016-09" db="EMBL/GenBank/DDBJ databases">
        <title>Acidihalobacter prosperus F5.</title>
        <authorList>
            <person name="Khaleque H.N."/>
            <person name="Ramsay J.P."/>
            <person name="Kaksonen A.H."/>
            <person name="Boxall N.J."/>
            <person name="Watkin E.L.J."/>
        </authorList>
    </citation>
    <scope>NUCLEOTIDE SEQUENCE [LARGE SCALE GENOMIC DNA]</scope>
    <source>
        <strain evidence="3">F5</strain>
    </source>
</reference>
<gene>
    <name evidence="2" type="ORF">BI364_03735</name>
</gene>
<dbReference type="InterPro" id="IPR013766">
    <property type="entry name" value="Thioredoxin_domain"/>
</dbReference>
<dbReference type="CDD" id="cd02947">
    <property type="entry name" value="TRX_family"/>
    <property type="match status" value="1"/>
</dbReference>
<keyword evidence="3" id="KW-1185">Reference proteome</keyword>
<evidence type="ECO:0000313" key="3">
    <source>
        <dbReference type="Proteomes" id="UP000095401"/>
    </source>
</evidence>
<dbReference type="GO" id="GO:0005737">
    <property type="term" value="C:cytoplasm"/>
    <property type="evidence" value="ECO:0007669"/>
    <property type="project" value="TreeGrafter"/>
</dbReference>
<name>A0A1D8ILC2_9GAMM</name>
<sequence>MKEALISVQSLSNQVGPVLCAPCRIIGPMIAKLADDPFFTDKLRFVKVNLDANPQLHRLNRIRGIPDVRIYIDGEVVDSFTGVIAENELRAFVAKWLPH</sequence>
<evidence type="ECO:0000259" key="1">
    <source>
        <dbReference type="Pfam" id="PF00085"/>
    </source>
</evidence>
<organism evidence="2 3">
    <name type="scientific">Acidihalobacter yilgarnensis</name>
    <dbReference type="NCBI Taxonomy" id="2819280"/>
    <lineage>
        <taxon>Bacteria</taxon>
        <taxon>Pseudomonadati</taxon>
        <taxon>Pseudomonadota</taxon>
        <taxon>Gammaproteobacteria</taxon>
        <taxon>Chromatiales</taxon>
        <taxon>Ectothiorhodospiraceae</taxon>
        <taxon>Acidihalobacter</taxon>
    </lineage>
</organism>
<dbReference type="Proteomes" id="UP000095401">
    <property type="component" value="Chromosome"/>
</dbReference>
<dbReference type="PANTHER" id="PTHR45663">
    <property type="entry name" value="GEO12009P1"/>
    <property type="match status" value="1"/>
</dbReference>
<dbReference type="KEGG" id="aprs:BI364_03735"/>
<dbReference type="Pfam" id="PF00085">
    <property type="entry name" value="Thioredoxin"/>
    <property type="match status" value="1"/>
</dbReference>
<protein>
    <recommendedName>
        <fullName evidence="1">Thioredoxin domain-containing protein</fullName>
    </recommendedName>
</protein>
<dbReference type="EMBL" id="CP017415">
    <property type="protein sequence ID" value="AOU97225.1"/>
    <property type="molecule type" value="Genomic_DNA"/>
</dbReference>
<dbReference type="PANTHER" id="PTHR45663:SF11">
    <property type="entry name" value="GEO12009P1"/>
    <property type="match status" value="1"/>
</dbReference>
<dbReference type="InterPro" id="IPR036249">
    <property type="entry name" value="Thioredoxin-like_sf"/>
</dbReference>
<dbReference type="SUPFAM" id="SSF52833">
    <property type="entry name" value="Thioredoxin-like"/>
    <property type="match status" value="1"/>
</dbReference>
<proteinExistence type="predicted"/>
<accession>A0A1D8ILC2</accession>
<dbReference type="Gene3D" id="3.40.30.10">
    <property type="entry name" value="Glutaredoxin"/>
    <property type="match status" value="1"/>
</dbReference>
<dbReference type="AlphaFoldDB" id="A0A1D8ILC2"/>
<dbReference type="GO" id="GO:0015035">
    <property type="term" value="F:protein-disulfide reductase activity"/>
    <property type="evidence" value="ECO:0007669"/>
    <property type="project" value="TreeGrafter"/>
</dbReference>